<dbReference type="EMBL" id="JAESIY010000010">
    <property type="protein sequence ID" value="MBL3658103.1"/>
    <property type="molecule type" value="Genomic_DNA"/>
</dbReference>
<comment type="caution">
    <text evidence="1">The sequence shown here is derived from an EMBL/GenBank/DDBJ whole genome shotgun (WGS) entry which is preliminary data.</text>
</comment>
<dbReference type="InterPro" id="IPR010133">
    <property type="entry name" value="Bacteriocin_signal_seq"/>
</dbReference>
<protein>
    <submittedName>
        <fullName evidence="1">Bacteriocin</fullName>
    </submittedName>
</protein>
<dbReference type="NCBIfam" id="TIGR01847">
    <property type="entry name" value="bacteriocin_sig"/>
    <property type="match status" value="1"/>
</dbReference>
<gene>
    <name evidence="1" type="ORF">JL102_18270</name>
</gene>
<evidence type="ECO:0000313" key="2">
    <source>
        <dbReference type="Proteomes" id="UP000659388"/>
    </source>
</evidence>
<organism evidence="1 2">
    <name type="scientific">Fulvivirga sediminis</name>
    <dbReference type="NCBI Taxonomy" id="2803949"/>
    <lineage>
        <taxon>Bacteria</taxon>
        <taxon>Pseudomonadati</taxon>
        <taxon>Bacteroidota</taxon>
        <taxon>Cytophagia</taxon>
        <taxon>Cytophagales</taxon>
        <taxon>Fulvivirgaceae</taxon>
        <taxon>Fulvivirga</taxon>
    </lineage>
</organism>
<dbReference type="Proteomes" id="UP000659388">
    <property type="component" value="Unassembled WGS sequence"/>
</dbReference>
<sequence>MKKLSKKELTTVVGGPELRIDRRP</sequence>
<keyword evidence="2" id="KW-1185">Reference proteome</keyword>
<reference evidence="1" key="1">
    <citation type="submission" date="2021-01" db="EMBL/GenBank/DDBJ databases">
        <title>Fulvivirga kasyanovii gen. nov., sp nov., a novel member of the phylum Bacteroidetes isolated from seawater in a mussel farm.</title>
        <authorList>
            <person name="Zhao L.-H."/>
            <person name="Wang Z.-J."/>
        </authorList>
    </citation>
    <scope>NUCLEOTIDE SEQUENCE</scope>
    <source>
        <strain evidence="1">2943</strain>
    </source>
</reference>
<proteinExistence type="predicted"/>
<accession>A0A937K083</accession>
<dbReference type="AlphaFoldDB" id="A0A937K083"/>
<dbReference type="RefSeq" id="WP_202245927.1">
    <property type="nucleotide sequence ID" value="NZ_JAESIY010000010.1"/>
</dbReference>
<evidence type="ECO:0000313" key="1">
    <source>
        <dbReference type="EMBL" id="MBL3658103.1"/>
    </source>
</evidence>
<name>A0A937K083_9BACT</name>